<reference evidence="2 3" key="1">
    <citation type="submission" date="2016-01" db="EMBL/GenBank/DDBJ databases">
        <authorList>
            <person name="Oliw E.H."/>
        </authorList>
    </citation>
    <scope>NUCLEOTIDE SEQUENCE [LARGE SCALE GENOMIC DNA]</scope>
    <source>
        <strain evidence="2">LMG 22029</strain>
    </source>
</reference>
<dbReference type="RefSeq" id="WP_060816678.1">
    <property type="nucleotide sequence ID" value="NZ_FCOC02000001.1"/>
</dbReference>
<gene>
    <name evidence="2" type="ORF">AWB64_00096</name>
</gene>
<evidence type="ECO:0000313" key="3">
    <source>
        <dbReference type="Proteomes" id="UP000054893"/>
    </source>
</evidence>
<evidence type="ECO:0000256" key="1">
    <source>
        <dbReference type="SAM" id="MobiDB-lite"/>
    </source>
</evidence>
<dbReference type="OrthoDB" id="188354at2"/>
<accession>A0A158ENM9</accession>
<dbReference type="EMBL" id="FCOC02000001">
    <property type="protein sequence ID" value="SAL09184.1"/>
    <property type="molecule type" value="Genomic_DNA"/>
</dbReference>
<name>A0A158ENM9_CABSO</name>
<dbReference type="AlphaFoldDB" id="A0A158ENM9"/>
<evidence type="ECO:0000313" key="2">
    <source>
        <dbReference type="EMBL" id="SAL09184.1"/>
    </source>
</evidence>
<protein>
    <recommendedName>
        <fullName evidence="4">TIGR02678 family protein</fullName>
    </recommendedName>
</protein>
<evidence type="ECO:0008006" key="4">
    <source>
        <dbReference type="Google" id="ProtNLM"/>
    </source>
</evidence>
<dbReference type="Proteomes" id="UP000054893">
    <property type="component" value="Unassembled WGS sequence"/>
</dbReference>
<feature type="region of interest" description="Disordered" evidence="1">
    <location>
        <begin position="1"/>
        <end position="24"/>
    </location>
</feature>
<dbReference type="InterPro" id="IPR013494">
    <property type="entry name" value="CHP02678"/>
</dbReference>
<dbReference type="NCBIfam" id="TIGR02678">
    <property type="entry name" value="TIGR02678 family protein"/>
    <property type="match status" value="1"/>
</dbReference>
<feature type="compositionally biased region" description="Basic and acidic residues" evidence="1">
    <location>
        <begin position="1"/>
        <end position="12"/>
    </location>
</feature>
<organism evidence="2 3">
    <name type="scientific">Caballeronia sordidicola</name>
    <name type="common">Burkholderia sordidicola</name>
    <dbReference type="NCBI Taxonomy" id="196367"/>
    <lineage>
        <taxon>Bacteria</taxon>
        <taxon>Pseudomonadati</taxon>
        <taxon>Pseudomonadota</taxon>
        <taxon>Betaproteobacteria</taxon>
        <taxon>Burkholderiales</taxon>
        <taxon>Burkholderiaceae</taxon>
        <taxon>Caballeronia</taxon>
    </lineage>
</organism>
<dbReference type="Pfam" id="PF09661">
    <property type="entry name" value="DUF2398"/>
    <property type="match status" value="1"/>
</dbReference>
<sequence>MTTSPRETRSASDSRQIGELQARQQREDFQNGLRAILMRPLLSSTHPGFASVRRQADKLREWFSRETGWSLVVEREGARLYKRPSDTNDPTRGLPDFDRRRYVLLCLACAVLERTDSQTTLRELGERVMELAADTTITGRGFSFALASASERRELVAVCRLLLDLGVLTRVAGDEDDFVRSQAGSEADALYDVQPRALSGMLAAARGPSTWTAGQAPVSLDERLHALVTEHVPENEDGRRTAIRHALSRRLLDDPVVYLDSLRAEELNYFVNQRGPMASRLCDATGLVAEQRAEGLALTDDGTLTDIAMPAEGTEGHVTLLIAEYLATRSREGQTAGITTVAAVTAFVREATDLHGRYWRKSAREPGAEAELTAIALGRLSCLHLVECVDGAVRPLPAILRFAIGETDVRQSRRNSEPPQIGAVENE</sequence>
<proteinExistence type="predicted"/>